<evidence type="ECO:0000313" key="3">
    <source>
        <dbReference type="EMBL" id="MEX5726834.1"/>
    </source>
</evidence>
<protein>
    <recommendedName>
        <fullName evidence="5">VPLPA-CTERM sorting domain-containing protein</fullName>
    </recommendedName>
</protein>
<keyword evidence="1" id="KW-1133">Transmembrane helix</keyword>
<evidence type="ECO:0008006" key="5">
    <source>
        <dbReference type="Google" id="ProtNLM"/>
    </source>
</evidence>
<evidence type="ECO:0000256" key="2">
    <source>
        <dbReference type="SAM" id="SignalP"/>
    </source>
</evidence>
<keyword evidence="1" id="KW-0472">Membrane</keyword>
<reference evidence="3 4" key="1">
    <citation type="submission" date="2024-06" db="EMBL/GenBank/DDBJ databases">
        <title>Genome of Rhodovulum iodosum, a marine photoferrotroph.</title>
        <authorList>
            <person name="Bianchini G."/>
            <person name="Nikeleit V."/>
            <person name="Kappler A."/>
            <person name="Bryce C."/>
            <person name="Sanchez-Baracaldo P."/>
        </authorList>
    </citation>
    <scope>NUCLEOTIDE SEQUENCE [LARGE SCALE GENOMIC DNA]</scope>
    <source>
        <strain evidence="3 4">UT/N1</strain>
    </source>
</reference>
<organism evidence="3 4">
    <name type="scientific">Rhodovulum iodosum</name>
    <dbReference type="NCBI Taxonomy" id="68291"/>
    <lineage>
        <taxon>Bacteria</taxon>
        <taxon>Pseudomonadati</taxon>
        <taxon>Pseudomonadota</taxon>
        <taxon>Alphaproteobacteria</taxon>
        <taxon>Rhodobacterales</taxon>
        <taxon>Paracoccaceae</taxon>
        <taxon>Rhodovulum</taxon>
    </lineage>
</organism>
<evidence type="ECO:0000313" key="4">
    <source>
        <dbReference type="Proteomes" id="UP001560019"/>
    </source>
</evidence>
<dbReference type="EMBL" id="JBEHHI010000001">
    <property type="protein sequence ID" value="MEX5726834.1"/>
    <property type="molecule type" value="Genomic_DNA"/>
</dbReference>
<feature type="transmembrane region" description="Helical" evidence="1">
    <location>
        <begin position="175"/>
        <end position="193"/>
    </location>
</feature>
<accession>A0ABV3XNP8</accession>
<keyword evidence="2" id="KW-0732">Signal</keyword>
<name>A0ABV3XNP8_9RHOB</name>
<sequence length="199" mass="21004">MKKISLSVLIAPIAFAAVPALAVPVVDVVEAPTGFFAPGEAETFDSPYYRNADQDWGWTHGPIAAGFTSASLLISAFDVDFESTSFPPGERDEIFVRNDGVLESLGFLVGENDTYAFTEFTLGADLFDDIAAGLEVFMDIDTGNDGWLVTLGKSVITTDGASPPPPTPGEVPVPAALPLLASGFALMSGLGFARRRRKA</sequence>
<evidence type="ECO:0000256" key="1">
    <source>
        <dbReference type="SAM" id="Phobius"/>
    </source>
</evidence>
<comment type="caution">
    <text evidence="3">The sequence shown here is derived from an EMBL/GenBank/DDBJ whole genome shotgun (WGS) entry which is preliminary data.</text>
</comment>
<gene>
    <name evidence="3" type="ORF">Ga0609869_000187</name>
</gene>
<keyword evidence="1" id="KW-0812">Transmembrane</keyword>
<feature type="chain" id="PRO_5046789933" description="VPLPA-CTERM sorting domain-containing protein" evidence="2">
    <location>
        <begin position="23"/>
        <end position="199"/>
    </location>
</feature>
<dbReference type="RefSeq" id="WP_125404280.1">
    <property type="nucleotide sequence ID" value="NZ_JBEHHI010000001.1"/>
</dbReference>
<proteinExistence type="predicted"/>
<keyword evidence="4" id="KW-1185">Reference proteome</keyword>
<dbReference type="Proteomes" id="UP001560019">
    <property type="component" value="Unassembled WGS sequence"/>
</dbReference>
<feature type="signal peptide" evidence="2">
    <location>
        <begin position="1"/>
        <end position="22"/>
    </location>
</feature>